<dbReference type="AlphaFoldDB" id="W7KMC1"/>
<evidence type="ECO:0000313" key="2">
    <source>
        <dbReference type="EMBL" id="EWG08555.1"/>
    </source>
</evidence>
<evidence type="ECO:0000259" key="1">
    <source>
        <dbReference type="Pfam" id="PF00882"/>
    </source>
</evidence>
<dbReference type="Proteomes" id="UP000019270">
    <property type="component" value="Unassembled WGS sequence"/>
</dbReference>
<dbReference type="EMBL" id="APVL01000037">
    <property type="protein sequence ID" value="EWG08555.1"/>
    <property type="molecule type" value="Genomic_DNA"/>
</dbReference>
<gene>
    <name evidence="2" type="ORF">PBF_23695</name>
</gene>
<dbReference type="InterPro" id="IPR029002">
    <property type="entry name" value="PLPC/GPLD1"/>
</dbReference>
<organism evidence="2 3">
    <name type="scientific">Cytobacillus firmus DS1</name>
    <dbReference type="NCBI Taxonomy" id="1307436"/>
    <lineage>
        <taxon>Bacteria</taxon>
        <taxon>Bacillati</taxon>
        <taxon>Bacillota</taxon>
        <taxon>Bacilli</taxon>
        <taxon>Bacillales</taxon>
        <taxon>Bacillaceae</taxon>
        <taxon>Cytobacillus</taxon>
    </lineage>
</organism>
<comment type="caution">
    <text evidence="2">The sequence shown here is derived from an EMBL/GenBank/DDBJ whole genome shotgun (WGS) entry which is preliminary data.</text>
</comment>
<feature type="domain" description="Phospholipase C/D" evidence="1">
    <location>
        <begin position="27"/>
        <end position="179"/>
    </location>
</feature>
<reference evidence="3" key="1">
    <citation type="submission" date="2013-03" db="EMBL/GenBank/DDBJ databases">
        <title>Draft genome sequence of Bacillus firmus DS1.</title>
        <authorList>
            <person name="Peng D."/>
            <person name="Zhu L."/>
            <person name="Sun M."/>
        </authorList>
    </citation>
    <scope>NUCLEOTIDE SEQUENCE [LARGE SCALE GENOMIC DNA]</scope>
    <source>
        <strain evidence="3">DS1</strain>
    </source>
</reference>
<evidence type="ECO:0000313" key="3">
    <source>
        <dbReference type="Proteomes" id="UP000019270"/>
    </source>
</evidence>
<sequence>MIFLQFMFLINRILYRKECFILFAYSHHVMSLQIQSLVKENSQYSVDSPTFSWANMKPDFIPNLAKRKHYIEESFDFVVDKILSLLKLPSYNLLDKNKRRRIDVEMGIICHFLTDFFCVPHNQRWEFKHHMIPHVKYESILDQKAKSLNIVEKLKMPPILNNSRESVSDFLKELLEEYEQKKDYMRDIVFSVNVSTAICSYIIKSIMSNDKM</sequence>
<proteinExistence type="predicted"/>
<dbReference type="Pfam" id="PF00882">
    <property type="entry name" value="Zn_dep_PLPC"/>
    <property type="match status" value="1"/>
</dbReference>
<accession>W7KMC1</accession>
<protein>
    <recommendedName>
        <fullName evidence="1">Phospholipase C/D domain-containing protein</fullName>
    </recommendedName>
</protein>
<dbReference type="PATRIC" id="fig|1307436.3.peg.5047"/>
<dbReference type="eggNOG" id="ENOG5031I08">
    <property type="taxonomic scope" value="Bacteria"/>
</dbReference>
<reference evidence="2 3" key="2">
    <citation type="journal article" date="2016" name="Sci. Rep.">
        <title>A novel serine protease, Sep1, from Bacillus firmus DS-1 has nematicidal activity and degrades multiple intestinal-associated nematode proteins.</title>
        <authorList>
            <person name="Geng C."/>
            <person name="Nie X."/>
            <person name="Tang Z."/>
            <person name="Zhang Y."/>
            <person name="Lin J."/>
            <person name="Sun M."/>
            <person name="Peng D."/>
        </authorList>
    </citation>
    <scope>NUCLEOTIDE SEQUENCE [LARGE SCALE GENOMIC DNA]</scope>
    <source>
        <strain evidence="2 3">DS1</strain>
    </source>
</reference>
<name>W7KMC1_CYTFI</name>